<protein>
    <submittedName>
        <fullName evidence="1">Uncharacterized protein</fullName>
    </submittedName>
</protein>
<evidence type="ECO:0000313" key="1">
    <source>
        <dbReference type="EMBL" id="MBB5341469.1"/>
    </source>
</evidence>
<comment type="caution">
    <text evidence="1">The sequence shown here is derived from an EMBL/GenBank/DDBJ whole genome shotgun (WGS) entry which is preliminary data.</text>
</comment>
<reference evidence="1" key="1">
    <citation type="submission" date="2020-08" db="EMBL/GenBank/DDBJ databases">
        <title>Genomic Encyclopedia of Type Strains, Phase IV (KMG-V): Genome sequencing to study the core and pangenomes of soil and plant-associated prokaryotes.</title>
        <authorList>
            <person name="Whitman W."/>
        </authorList>
    </citation>
    <scope>NUCLEOTIDE SEQUENCE</scope>
    <source>
        <strain evidence="1">M8UP15</strain>
    </source>
</reference>
<name>A0ACC5P468_9BACT</name>
<organism evidence="1 2">
    <name type="scientific">Tunturiibacter gelidiferens</name>
    <dbReference type="NCBI Taxonomy" id="3069689"/>
    <lineage>
        <taxon>Bacteria</taxon>
        <taxon>Pseudomonadati</taxon>
        <taxon>Acidobacteriota</taxon>
        <taxon>Terriglobia</taxon>
        <taxon>Terriglobales</taxon>
        <taxon>Acidobacteriaceae</taxon>
        <taxon>Tunturiibacter</taxon>
    </lineage>
</organism>
<proteinExistence type="predicted"/>
<accession>A0ACC5P468</accession>
<sequence length="47" mass="5564">MRSIRAFDPLLPFLLDTFGLELPLVFFLLKLSLPFNTPFILVRWRQA</sequence>
<dbReference type="EMBL" id="JACHEA010000001">
    <property type="protein sequence ID" value="MBB5341469.1"/>
    <property type="molecule type" value="Genomic_DNA"/>
</dbReference>
<keyword evidence="2" id="KW-1185">Reference proteome</keyword>
<gene>
    <name evidence="1" type="ORF">HDF13_003802</name>
</gene>
<evidence type="ECO:0000313" key="2">
    <source>
        <dbReference type="Proteomes" id="UP000569005"/>
    </source>
</evidence>
<dbReference type="Proteomes" id="UP000569005">
    <property type="component" value="Unassembled WGS sequence"/>
</dbReference>